<feature type="compositionally biased region" description="Acidic residues" evidence="1">
    <location>
        <begin position="33"/>
        <end position="56"/>
    </location>
</feature>
<protein>
    <submittedName>
        <fullName evidence="2">32635_t:CDS:1</fullName>
    </submittedName>
</protein>
<keyword evidence="3" id="KW-1185">Reference proteome</keyword>
<reference evidence="2 3" key="1">
    <citation type="submission" date="2021-06" db="EMBL/GenBank/DDBJ databases">
        <authorList>
            <person name="Kallberg Y."/>
            <person name="Tangrot J."/>
            <person name="Rosling A."/>
        </authorList>
    </citation>
    <scope>NUCLEOTIDE SEQUENCE [LARGE SCALE GENOMIC DNA]</scope>
    <source>
        <strain evidence="2 3">120-4 pot B 10/14</strain>
    </source>
</reference>
<comment type="caution">
    <text evidence="2">The sequence shown here is derived from an EMBL/GenBank/DDBJ whole genome shotgun (WGS) entry which is preliminary data.</text>
</comment>
<gene>
    <name evidence="2" type="ORF">GMARGA_LOCUS43254</name>
</gene>
<name>A0ABN7XGL1_GIGMA</name>
<feature type="region of interest" description="Disordered" evidence="1">
    <location>
        <begin position="32"/>
        <end position="56"/>
    </location>
</feature>
<accession>A0ABN7XGL1</accession>
<organism evidence="2 3">
    <name type="scientific">Gigaspora margarita</name>
    <dbReference type="NCBI Taxonomy" id="4874"/>
    <lineage>
        <taxon>Eukaryota</taxon>
        <taxon>Fungi</taxon>
        <taxon>Fungi incertae sedis</taxon>
        <taxon>Mucoromycota</taxon>
        <taxon>Glomeromycotina</taxon>
        <taxon>Glomeromycetes</taxon>
        <taxon>Diversisporales</taxon>
        <taxon>Gigasporaceae</taxon>
        <taxon>Gigaspora</taxon>
    </lineage>
</organism>
<dbReference type="Proteomes" id="UP000789901">
    <property type="component" value="Unassembled WGS sequence"/>
</dbReference>
<dbReference type="EMBL" id="CAJVQB010137876">
    <property type="protein sequence ID" value="CAG8854433.1"/>
    <property type="molecule type" value="Genomic_DNA"/>
</dbReference>
<sequence length="123" mass="14237">QTYSDTSAGNKIGIHQFLKALGLLDNKVVPINMDDDDNSESDNDKENSDDDQDNYWDWDPRKTYTRWDYQRRFASKNGLFVVFSRSNSFEVLEHNALLNALAHPVKGLNLFDYDELGFDLINN</sequence>
<evidence type="ECO:0000313" key="3">
    <source>
        <dbReference type="Proteomes" id="UP000789901"/>
    </source>
</evidence>
<evidence type="ECO:0000313" key="2">
    <source>
        <dbReference type="EMBL" id="CAG8854433.1"/>
    </source>
</evidence>
<proteinExistence type="predicted"/>
<feature type="non-terminal residue" evidence="2">
    <location>
        <position position="1"/>
    </location>
</feature>
<evidence type="ECO:0000256" key="1">
    <source>
        <dbReference type="SAM" id="MobiDB-lite"/>
    </source>
</evidence>
<feature type="non-terminal residue" evidence="2">
    <location>
        <position position="123"/>
    </location>
</feature>